<dbReference type="Proteomes" id="UP000324767">
    <property type="component" value="Unassembled WGS sequence"/>
</dbReference>
<feature type="compositionally biased region" description="Low complexity" evidence="3">
    <location>
        <begin position="148"/>
        <end position="167"/>
    </location>
</feature>
<name>A0A5M8PX52_9LECA</name>
<feature type="domain" description="DNA replication factor Cdt1 C-terminal" evidence="4">
    <location>
        <begin position="400"/>
        <end position="505"/>
    </location>
</feature>
<keyword evidence="2" id="KW-0131">Cell cycle</keyword>
<feature type="region of interest" description="Disordered" evidence="3">
    <location>
        <begin position="116"/>
        <end position="181"/>
    </location>
</feature>
<feature type="compositionally biased region" description="Polar residues" evidence="3">
    <location>
        <begin position="136"/>
        <end position="147"/>
    </location>
</feature>
<feature type="compositionally biased region" description="Low complexity" evidence="3">
    <location>
        <begin position="11"/>
        <end position="20"/>
    </location>
</feature>
<evidence type="ECO:0000256" key="2">
    <source>
        <dbReference type="ARBA" id="ARBA00023306"/>
    </source>
</evidence>
<dbReference type="Gene3D" id="1.10.10.1420">
    <property type="entry name" value="DNA replication factor Cdt1, C-terminal WH domain"/>
    <property type="match status" value="1"/>
</dbReference>
<comment type="caution">
    <text evidence="5">The sequence shown here is derived from an EMBL/GenBank/DDBJ whole genome shotgun (WGS) entry which is preliminary data.</text>
</comment>
<sequence length="534" mass="57900">MPPAAKRRRITAGTAKGAAAVPASHRGIQSFGRISKSQPLAQAPGKDVALGEGTRAGKSVAATEGRSNGTKRKLVTFDDTAVNGEADLPLPPPSPDVCEKANETISTPACITSSTSSLSHIQPVTPRKKPAVRSKPTVTPTQGAQSCLESLVLASSSPPAKSSPLPVNVTTPSTSPVSDRSPCQMRELHIELPTELRDLVNLQSSFLTALSLHYAHHGSLTPADLRILRLSIERSWGKRRINTDDIRMILGILRAEDPSEASDMGRKVQSGLSISDYGNGKICVDIAETPRAHGAYRRPVDEDTMQVLFTENLTRLWVQYTKSIDDPPDIALFLSQLPLVNIAICSSVAKISPLLAKGQQRLLDLKAGAPKPQKETISIIKHNKTVSQSPKPLNNRRQTLLDRILAKQLHQASLPSGPSPELLARKSALQRLEEIIPVIEVLTSSGSKTQNANRVEVQTFSFTMPTLAQHLKNSLRNPISKDEVERCVTLLAEEVTPSWIRVRRIGKVVGLTVDRNGAVGRDEMRQRVLRALDG</sequence>
<protein>
    <recommendedName>
        <fullName evidence="4">DNA replication factor Cdt1 C-terminal domain-containing protein</fullName>
    </recommendedName>
</protein>
<feature type="region of interest" description="Disordered" evidence="3">
    <location>
        <begin position="1"/>
        <end position="70"/>
    </location>
</feature>
<proteinExistence type="inferred from homology"/>
<organism evidence="5 6">
    <name type="scientific">Lasallia pustulata</name>
    <dbReference type="NCBI Taxonomy" id="136370"/>
    <lineage>
        <taxon>Eukaryota</taxon>
        <taxon>Fungi</taxon>
        <taxon>Dikarya</taxon>
        <taxon>Ascomycota</taxon>
        <taxon>Pezizomycotina</taxon>
        <taxon>Lecanoromycetes</taxon>
        <taxon>OSLEUM clade</taxon>
        <taxon>Umbilicariomycetidae</taxon>
        <taxon>Umbilicariales</taxon>
        <taxon>Umbilicariaceae</taxon>
        <taxon>Lasallia</taxon>
    </lineage>
</organism>
<gene>
    <name evidence="5" type="ORF">FRX48_02040</name>
</gene>
<evidence type="ECO:0000256" key="3">
    <source>
        <dbReference type="SAM" id="MobiDB-lite"/>
    </source>
</evidence>
<dbReference type="InterPro" id="IPR032054">
    <property type="entry name" value="Cdt1_C"/>
</dbReference>
<dbReference type="OrthoDB" id="341730at2759"/>
<reference evidence="5 6" key="1">
    <citation type="submission" date="2019-09" db="EMBL/GenBank/DDBJ databases">
        <title>The hologenome of the rock-dwelling lichen Lasallia pustulata.</title>
        <authorList>
            <person name="Greshake Tzovaras B."/>
            <person name="Segers F."/>
            <person name="Bicker A."/>
            <person name="Dal Grande F."/>
            <person name="Otte J."/>
            <person name="Hankeln T."/>
            <person name="Schmitt I."/>
            <person name="Ebersberger I."/>
        </authorList>
    </citation>
    <scope>NUCLEOTIDE SEQUENCE [LARGE SCALE GENOMIC DNA]</scope>
    <source>
        <strain evidence="5">A1-1</strain>
    </source>
</reference>
<evidence type="ECO:0000313" key="6">
    <source>
        <dbReference type="Proteomes" id="UP000324767"/>
    </source>
</evidence>
<comment type="similarity">
    <text evidence="1">Belongs to the Cdt1 family.</text>
</comment>
<dbReference type="EMBL" id="VXIT01000003">
    <property type="protein sequence ID" value="KAA6413679.1"/>
    <property type="molecule type" value="Genomic_DNA"/>
</dbReference>
<evidence type="ECO:0000256" key="1">
    <source>
        <dbReference type="ARBA" id="ARBA00008356"/>
    </source>
</evidence>
<dbReference type="InterPro" id="IPR038090">
    <property type="entry name" value="Cdt1_C_WH_dom_sf"/>
</dbReference>
<dbReference type="Pfam" id="PF16679">
    <property type="entry name" value="CDT1_C"/>
    <property type="match status" value="1"/>
</dbReference>
<feature type="compositionally biased region" description="Basic residues" evidence="3">
    <location>
        <begin position="1"/>
        <end position="10"/>
    </location>
</feature>
<dbReference type="Pfam" id="PF26121">
    <property type="entry name" value="HTH_CDT1"/>
    <property type="match status" value="1"/>
</dbReference>
<evidence type="ECO:0000313" key="5">
    <source>
        <dbReference type="EMBL" id="KAA6413679.1"/>
    </source>
</evidence>
<accession>A0A5M8PX52</accession>
<feature type="compositionally biased region" description="Polar residues" evidence="3">
    <location>
        <begin position="168"/>
        <end position="178"/>
    </location>
</feature>
<evidence type="ECO:0000259" key="4">
    <source>
        <dbReference type="Pfam" id="PF16679"/>
    </source>
</evidence>
<dbReference type="AlphaFoldDB" id="A0A5M8PX52"/>